<dbReference type="SMART" id="SM00248">
    <property type="entry name" value="ANK"/>
    <property type="match status" value="3"/>
</dbReference>
<protein>
    <recommendedName>
        <fullName evidence="2">UBA domain-containing protein</fullName>
    </recommendedName>
</protein>
<organism evidence="3">
    <name type="scientific">Haptolina brevifila</name>
    <dbReference type="NCBI Taxonomy" id="156173"/>
    <lineage>
        <taxon>Eukaryota</taxon>
        <taxon>Haptista</taxon>
        <taxon>Haptophyta</taxon>
        <taxon>Prymnesiophyceae</taxon>
        <taxon>Prymnesiales</taxon>
        <taxon>Prymnesiaceae</taxon>
        <taxon>Haptolina</taxon>
    </lineage>
</organism>
<feature type="repeat" description="ANK" evidence="1">
    <location>
        <begin position="108"/>
        <end position="134"/>
    </location>
</feature>
<dbReference type="SUPFAM" id="SSF48403">
    <property type="entry name" value="Ankyrin repeat"/>
    <property type="match status" value="1"/>
</dbReference>
<gene>
    <name evidence="3" type="ORF">CBRE1094_LOCUS46083</name>
</gene>
<dbReference type="PROSITE" id="PS50088">
    <property type="entry name" value="ANK_REPEAT"/>
    <property type="match status" value="2"/>
</dbReference>
<dbReference type="InterPro" id="IPR036770">
    <property type="entry name" value="Ankyrin_rpt-contain_sf"/>
</dbReference>
<dbReference type="GO" id="GO:0047631">
    <property type="term" value="F:ADP-ribose diphosphatase activity"/>
    <property type="evidence" value="ECO:0007669"/>
    <property type="project" value="InterPro"/>
</dbReference>
<dbReference type="PROSITE" id="PS50030">
    <property type="entry name" value="UBA"/>
    <property type="match status" value="1"/>
</dbReference>
<sequence length="545" mass="61721">MQRSELQSLGFDDSEVDDALKEANNDRDAALKLLVKSRHVPHSFFNAAKQGNTSQLRYNIVGFGGWLVFAREEETERTALHCAVLNNRPQAALLLLKSKAQIDVKDFSGHTPFHFAAEHGSTELIQLLLREGSNGGTIPETDTGVNEKGRRAHDPMDALFIPSRSGDLPLHFCAFYDFTQAAETLITFMHKTKKQYFTPFHNHRKLTPWQLAESRGFQKLSKFLKDSEKSLIMPVNQRSKPHVQARGIVNAHRLYPKRLEVPDHMTPWDVPWVLYNPTAFTHRTVLLNDRKINPKGWADPEDVHDIKQAEWDAKVSHEGKLIFDQGTPRNPRGRTGMSERGLLGKWGPNLAADPIITRSDPTGSGVLQVIAALRADHLGWGLPGGMVVHISDNVPPVIQKGFETLAKALRDAELKEFTDEQAALFESGEVVYRGYVDDPRNTDNAWMETQATHFHCNQKFGARLSFPTRTTDPGVLTWINIDVADERYEKLFGNHAEWVESSVLHLRDDNFSRQLKSNSEAEAALVHARREEQREQKNNSWLNAW</sequence>
<dbReference type="InterPro" id="IPR015797">
    <property type="entry name" value="NUDIX_hydrolase-like_dom_sf"/>
</dbReference>
<dbReference type="EMBL" id="HBGU01084436">
    <property type="protein sequence ID" value="CAD9552630.1"/>
    <property type="molecule type" value="Transcribed_RNA"/>
</dbReference>
<proteinExistence type="predicted"/>
<dbReference type="PROSITE" id="PS50297">
    <property type="entry name" value="ANK_REP_REGION"/>
    <property type="match status" value="1"/>
</dbReference>
<dbReference type="Gene3D" id="3.90.79.10">
    <property type="entry name" value="Nucleoside Triphosphate Pyrophosphohydrolase"/>
    <property type="match status" value="1"/>
</dbReference>
<dbReference type="Gene3D" id="1.25.40.20">
    <property type="entry name" value="Ankyrin repeat-containing domain"/>
    <property type="match status" value="1"/>
</dbReference>
<evidence type="ECO:0000313" key="3">
    <source>
        <dbReference type="EMBL" id="CAD9552630.1"/>
    </source>
</evidence>
<dbReference type="InterPro" id="IPR015940">
    <property type="entry name" value="UBA"/>
</dbReference>
<dbReference type="AlphaFoldDB" id="A0A7S2JMX7"/>
<dbReference type="InterPro" id="IPR002110">
    <property type="entry name" value="Ankyrin_rpt"/>
</dbReference>
<dbReference type="Pfam" id="PF25969">
    <property type="entry name" value="NUDT9_N"/>
    <property type="match status" value="1"/>
</dbReference>
<dbReference type="PANTHER" id="PTHR13030:SF8">
    <property type="entry name" value="ADP-RIBOSE PYROPHOSPHATASE, MITOCHONDRIAL"/>
    <property type="match status" value="1"/>
</dbReference>
<evidence type="ECO:0000256" key="1">
    <source>
        <dbReference type="PROSITE-ProRule" id="PRU00023"/>
    </source>
</evidence>
<reference evidence="3" key="1">
    <citation type="submission" date="2021-01" db="EMBL/GenBank/DDBJ databases">
        <authorList>
            <person name="Corre E."/>
            <person name="Pelletier E."/>
            <person name="Niang G."/>
            <person name="Scheremetjew M."/>
            <person name="Finn R."/>
            <person name="Kale V."/>
            <person name="Holt S."/>
            <person name="Cochrane G."/>
            <person name="Meng A."/>
            <person name="Brown T."/>
            <person name="Cohen L."/>
        </authorList>
    </citation>
    <scope>NUCLEOTIDE SEQUENCE</scope>
    <source>
        <strain evidence="3">UTEX LB 985</strain>
    </source>
</reference>
<dbReference type="Pfam" id="PF12796">
    <property type="entry name" value="Ank_2"/>
    <property type="match status" value="1"/>
</dbReference>
<dbReference type="SUPFAM" id="SSF55811">
    <property type="entry name" value="Nudix"/>
    <property type="match status" value="1"/>
</dbReference>
<accession>A0A7S2JMX7</accession>
<feature type="repeat" description="ANK" evidence="1">
    <location>
        <begin position="75"/>
        <end position="107"/>
    </location>
</feature>
<keyword evidence="1" id="KW-0040">ANK repeat</keyword>
<feature type="domain" description="UBA" evidence="2">
    <location>
        <begin position="1"/>
        <end position="37"/>
    </location>
</feature>
<name>A0A7S2JMX7_9EUKA</name>
<evidence type="ECO:0000259" key="2">
    <source>
        <dbReference type="PROSITE" id="PS50030"/>
    </source>
</evidence>
<dbReference type="PANTHER" id="PTHR13030">
    <property type="entry name" value="NUDIX HYDROLASE"/>
    <property type="match status" value="1"/>
</dbReference>
<dbReference type="InterPro" id="IPR039989">
    <property type="entry name" value="NUDT9"/>
</dbReference>